<sequence>MAPKAGVSVRWTGLQTLKLLEFIASNDTYRRALFPSSTTQIKNKLMVAQEACEEFLRYDDWMRDAERRGLVTWNERMGKWDIKDWDSNVANPIYTKVNSLRKSFEEGRYKDEHGFKNHWNSFDDIRDISKKNKLQKAHPYFFLLRRLCTPQYRTSARPQPLVLPDFERSFPPSAKRKDRSPSILPESSSDSEESQTLPKLFDFDSPSSPVRAPLSKRVKWTVPSSPPTSEQEMDDSVTRTTTPLRALELDPVQEERVRAELEAVVEVSSQGPSREEEDMGAHIISDAESTTSSSSHISSVSSISSASDLASIQELTPSKLSSMPKSSKSRRSVINNTAPDQRLRIQAGPGLLLDDAIDLENTRSPLPFGKEITKGEGIDSDRLNYGPESPPRTRVVTSIGNTGTIPDARKAPTPGVRPSAGRCDEVQFTYMKDLPQIVKNAIKMASVLDSVTTASAPFRTLREGCVALARHQDLYKGTKQKELLRGSSKERRWIVRRGQIEMGVEAVCRLMEGLNADGPHLLMSNYRLLVEPADSGDSHLMLLQYLLQRTGATPYSTREAFEQAKSTNALYIAWLGRPRGRKVSSSGVRSIPAVDCIQTVLAKYVRYKRDLDLLSQLLSKSIEECQGSFVIASDKRFKKLVRQYDGQREGAFEGGILIELDADFIMMAVRHREEGRTIIATPQWFIRYIIEQRKNR</sequence>
<keyword evidence="3" id="KW-1185">Reference proteome</keyword>
<feature type="region of interest" description="Disordered" evidence="1">
    <location>
        <begin position="367"/>
        <end position="420"/>
    </location>
</feature>
<feature type="compositionally biased region" description="Polar residues" evidence="1">
    <location>
        <begin position="395"/>
        <end position="404"/>
    </location>
</feature>
<evidence type="ECO:0008006" key="4">
    <source>
        <dbReference type="Google" id="ProtNLM"/>
    </source>
</evidence>
<dbReference type="Proteomes" id="UP001329825">
    <property type="component" value="Chromosome 8"/>
</dbReference>
<dbReference type="EMBL" id="CP141888">
    <property type="protein sequence ID" value="WRT69041.1"/>
    <property type="molecule type" value="Genomic_DNA"/>
</dbReference>
<organism evidence="2 3">
    <name type="scientific">Kwoniella shivajii</name>
    <dbReference type="NCBI Taxonomy" id="564305"/>
    <lineage>
        <taxon>Eukaryota</taxon>
        <taxon>Fungi</taxon>
        <taxon>Dikarya</taxon>
        <taxon>Basidiomycota</taxon>
        <taxon>Agaricomycotina</taxon>
        <taxon>Tremellomycetes</taxon>
        <taxon>Tremellales</taxon>
        <taxon>Cryptococcaceae</taxon>
        <taxon>Kwoniella</taxon>
    </lineage>
</organism>
<dbReference type="GeneID" id="87958154"/>
<proteinExistence type="predicted"/>
<gene>
    <name evidence="2" type="ORF">IL334_006024</name>
</gene>
<reference evidence="2 3" key="1">
    <citation type="submission" date="2024-01" db="EMBL/GenBank/DDBJ databases">
        <title>Comparative genomics of Cryptococcus and Kwoniella reveals pathogenesis evolution and contrasting modes of karyotype evolution via chromosome fusion or intercentromeric recombination.</title>
        <authorList>
            <person name="Coelho M.A."/>
            <person name="David-Palma M."/>
            <person name="Shea T."/>
            <person name="Bowers K."/>
            <person name="McGinley-Smith S."/>
            <person name="Mohammad A.W."/>
            <person name="Gnirke A."/>
            <person name="Yurkov A.M."/>
            <person name="Nowrousian M."/>
            <person name="Sun S."/>
            <person name="Cuomo C.A."/>
            <person name="Heitman J."/>
        </authorList>
    </citation>
    <scope>NUCLEOTIDE SEQUENCE [LARGE SCALE GENOMIC DNA]</scope>
    <source>
        <strain evidence="2">CBS 11374</strain>
    </source>
</reference>
<feature type="region of interest" description="Disordered" evidence="1">
    <location>
        <begin position="163"/>
        <end position="253"/>
    </location>
</feature>
<accession>A0ABZ1D4S1</accession>
<feature type="region of interest" description="Disordered" evidence="1">
    <location>
        <begin position="287"/>
        <end position="342"/>
    </location>
</feature>
<feature type="compositionally biased region" description="Basic and acidic residues" evidence="1">
    <location>
        <begin position="371"/>
        <end position="382"/>
    </location>
</feature>
<dbReference type="RefSeq" id="XP_062793780.1">
    <property type="nucleotide sequence ID" value="XM_062937729.1"/>
</dbReference>
<feature type="compositionally biased region" description="Low complexity" evidence="1">
    <location>
        <begin position="287"/>
        <end position="326"/>
    </location>
</feature>
<name>A0ABZ1D4S1_9TREE</name>
<evidence type="ECO:0000313" key="2">
    <source>
        <dbReference type="EMBL" id="WRT69041.1"/>
    </source>
</evidence>
<protein>
    <recommendedName>
        <fullName evidence="4">Myb/SANT-like domain-containing protein</fullName>
    </recommendedName>
</protein>
<evidence type="ECO:0000256" key="1">
    <source>
        <dbReference type="SAM" id="MobiDB-lite"/>
    </source>
</evidence>
<evidence type="ECO:0000313" key="3">
    <source>
        <dbReference type="Proteomes" id="UP001329825"/>
    </source>
</evidence>